<reference evidence="3 4" key="1">
    <citation type="submission" date="2019-04" db="EMBL/GenBank/DDBJ databases">
        <title>Draft genome sequence of Youngimonas vesicularis.</title>
        <authorList>
            <person name="Hameed A."/>
        </authorList>
    </citation>
    <scope>NUCLEOTIDE SEQUENCE [LARGE SCALE GENOMIC DNA]</scope>
    <source>
        <strain evidence="3 4">CC-AMW-E</strain>
    </source>
</reference>
<protein>
    <submittedName>
        <fullName evidence="3">PaaI family thioesterase</fullName>
    </submittedName>
</protein>
<dbReference type="Proteomes" id="UP000306113">
    <property type="component" value="Unassembled WGS sequence"/>
</dbReference>
<feature type="domain" description="Thioesterase" evidence="2">
    <location>
        <begin position="32"/>
        <end position="103"/>
    </location>
</feature>
<organism evidence="3 4">
    <name type="scientific">Thalassobius vesicularis</name>
    <dbReference type="NCBI Taxonomy" id="1294297"/>
    <lineage>
        <taxon>Bacteria</taxon>
        <taxon>Pseudomonadati</taxon>
        <taxon>Pseudomonadota</taxon>
        <taxon>Alphaproteobacteria</taxon>
        <taxon>Rhodobacterales</taxon>
        <taxon>Roseobacteraceae</taxon>
        <taxon>Thalassovita</taxon>
    </lineage>
</organism>
<dbReference type="OrthoDB" id="3477511at2"/>
<evidence type="ECO:0000259" key="2">
    <source>
        <dbReference type="Pfam" id="PF03061"/>
    </source>
</evidence>
<accession>A0A4S3MDK6</accession>
<dbReference type="NCBIfam" id="TIGR00369">
    <property type="entry name" value="unchar_dom_1"/>
    <property type="match status" value="1"/>
</dbReference>
<keyword evidence="1" id="KW-0378">Hydrolase</keyword>
<dbReference type="SUPFAM" id="SSF54637">
    <property type="entry name" value="Thioesterase/thiol ester dehydrase-isomerase"/>
    <property type="match status" value="1"/>
</dbReference>
<dbReference type="InterPro" id="IPR052723">
    <property type="entry name" value="Acyl-CoA_thioesterase_PaaI"/>
</dbReference>
<dbReference type="InterPro" id="IPR006683">
    <property type="entry name" value="Thioestr_dom"/>
</dbReference>
<sequence>MDGIGPVLRAKAQDGTNLYALRTDTSMCNAIGTIHGGVLTSLLDQAIAIEAWNAAERQPTVTLQMDTRFISAARAGDFLQARAVLRHGTRSMLFVDADLLCEGKLIATATAVMKIVASKEKP</sequence>
<comment type="caution">
    <text evidence="3">The sequence shown here is derived from an EMBL/GenBank/DDBJ whole genome shotgun (WGS) entry which is preliminary data.</text>
</comment>
<dbReference type="EMBL" id="SSMD01000001">
    <property type="protein sequence ID" value="THD76969.1"/>
    <property type="molecule type" value="Genomic_DNA"/>
</dbReference>
<dbReference type="CDD" id="cd03443">
    <property type="entry name" value="PaaI_thioesterase"/>
    <property type="match status" value="1"/>
</dbReference>
<dbReference type="AlphaFoldDB" id="A0A4S3MDK6"/>
<dbReference type="Pfam" id="PF03061">
    <property type="entry name" value="4HBT"/>
    <property type="match status" value="1"/>
</dbReference>
<dbReference type="PANTHER" id="PTHR42856">
    <property type="entry name" value="ACYL-COENZYME A THIOESTERASE PAAI"/>
    <property type="match status" value="1"/>
</dbReference>
<gene>
    <name evidence="3" type="ORF">E7681_01690</name>
</gene>
<evidence type="ECO:0000313" key="4">
    <source>
        <dbReference type="Proteomes" id="UP000306113"/>
    </source>
</evidence>
<evidence type="ECO:0000313" key="3">
    <source>
        <dbReference type="EMBL" id="THD76969.1"/>
    </source>
</evidence>
<proteinExistence type="predicted"/>
<name>A0A4S3MDK6_9RHOB</name>
<dbReference type="GO" id="GO:0016289">
    <property type="term" value="F:acyl-CoA hydrolase activity"/>
    <property type="evidence" value="ECO:0007669"/>
    <property type="project" value="UniProtKB-ARBA"/>
</dbReference>
<dbReference type="InterPro" id="IPR003736">
    <property type="entry name" value="PAAI_dom"/>
</dbReference>
<dbReference type="PANTHER" id="PTHR42856:SF1">
    <property type="entry name" value="ACYL-COENZYME A THIOESTERASE PAAI"/>
    <property type="match status" value="1"/>
</dbReference>
<dbReference type="Gene3D" id="3.10.129.10">
    <property type="entry name" value="Hotdog Thioesterase"/>
    <property type="match status" value="1"/>
</dbReference>
<dbReference type="InterPro" id="IPR029069">
    <property type="entry name" value="HotDog_dom_sf"/>
</dbReference>
<evidence type="ECO:0000256" key="1">
    <source>
        <dbReference type="ARBA" id="ARBA00022801"/>
    </source>
</evidence>
<keyword evidence="4" id="KW-1185">Reference proteome</keyword>